<reference evidence="2 3" key="1">
    <citation type="submission" date="2016-10" db="EMBL/GenBank/DDBJ databases">
        <authorList>
            <person name="de Groot N.N."/>
        </authorList>
    </citation>
    <scope>NUCLEOTIDE SEQUENCE [LARGE SCALE GENOMIC DNA]</scope>
    <source>
        <strain evidence="2 3">CGMCC 1.10457</strain>
    </source>
</reference>
<dbReference type="SUPFAM" id="SSF48576">
    <property type="entry name" value="Terpenoid synthases"/>
    <property type="match status" value="1"/>
</dbReference>
<dbReference type="InterPro" id="IPR002060">
    <property type="entry name" value="Squ/phyt_synthse"/>
</dbReference>
<dbReference type="GO" id="GO:0051996">
    <property type="term" value="F:squalene synthase [NAD(P)H] activity"/>
    <property type="evidence" value="ECO:0007669"/>
    <property type="project" value="InterPro"/>
</dbReference>
<dbReference type="InterPro" id="IPR044843">
    <property type="entry name" value="Trans_IPPS_bact-type"/>
</dbReference>
<dbReference type="SFLD" id="SFLDS00005">
    <property type="entry name" value="Isoprenoid_Synthase_Type_I"/>
    <property type="match status" value="1"/>
</dbReference>
<keyword evidence="3" id="KW-1185">Reference proteome</keyword>
<gene>
    <name evidence="2" type="ORF">SAMN05216559_2432</name>
</gene>
<dbReference type="OrthoDB" id="305023at2157"/>
<organism evidence="2 3">
    <name type="scientific">Halomicrobium zhouii</name>
    <dbReference type="NCBI Taxonomy" id="767519"/>
    <lineage>
        <taxon>Archaea</taxon>
        <taxon>Methanobacteriati</taxon>
        <taxon>Methanobacteriota</taxon>
        <taxon>Stenosarchaea group</taxon>
        <taxon>Halobacteria</taxon>
        <taxon>Halobacteriales</taxon>
        <taxon>Haloarculaceae</taxon>
        <taxon>Halomicrobium</taxon>
    </lineage>
</organism>
<dbReference type="InterPro" id="IPR008949">
    <property type="entry name" value="Isoprenoid_synthase_dom_sf"/>
</dbReference>
<sequence>MSQPSGGFPDDRASTRRAEPVAESKAIQRRTGATFHLATRVLPQRVRHATYVLYAFFRVADDVVDDPDPGPPAEQRRELERMREAAHGRIDSDDAVVTAFHRIADEHDVSPTEIDEFVDAMLRDVEGADYETYADLEAYLRGSSVAVANMMLAVMDPPQADEARPHARALAEAFQLTNFVRDVREDVRDYDRVYLPKATLREYGVSTDDVRALDPSPAIRRAVRSELRRTERRYRDGVAGIRMLPPDCQFAVLLSATLYAEHHRLIRARDFDVLTGRPSLSTARRLVVLARTWAAWKRFDDPETVFYHVSPVPETEDVPQEVQTTGAGRRGRLSSAIRDRTPQGLGAVGSVVPWRSD</sequence>
<proteinExistence type="predicted"/>
<dbReference type="PANTHER" id="PTHR31480">
    <property type="entry name" value="BIFUNCTIONAL LYCOPENE CYCLASE/PHYTOENE SYNTHASE"/>
    <property type="match status" value="1"/>
</dbReference>
<dbReference type="Proteomes" id="UP000199062">
    <property type="component" value="Unassembled WGS sequence"/>
</dbReference>
<dbReference type="STRING" id="767519.SAMN05216559_2432"/>
<dbReference type="Gene3D" id="1.10.600.10">
    <property type="entry name" value="Farnesyl Diphosphate Synthase"/>
    <property type="match status" value="1"/>
</dbReference>
<accession>A0A1I6LC32</accession>
<protein>
    <submittedName>
        <fullName evidence="2">Phytoene synthase</fullName>
    </submittedName>
</protein>
<feature type="region of interest" description="Disordered" evidence="1">
    <location>
        <begin position="1"/>
        <end position="28"/>
    </location>
</feature>
<evidence type="ECO:0000313" key="2">
    <source>
        <dbReference type="EMBL" id="SFS00987.1"/>
    </source>
</evidence>
<dbReference type="EMBL" id="FOZK01000002">
    <property type="protein sequence ID" value="SFS00987.1"/>
    <property type="molecule type" value="Genomic_DNA"/>
</dbReference>
<dbReference type="RefSeq" id="WP_089816775.1">
    <property type="nucleotide sequence ID" value="NZ_FOZK01000002.1"/>
</dbReference>
<dbReference type="Pfam" id="PF00494">
    <property type="entry name" value="SQS_PSY"/>
    <property type="match status" value="1"/>
</dbReference>
<dbReference type="CDD" id="cd00683">
    <property type="entry name" value="Trans_IPPS_HH"/>
    <property type="match status" value="1"/>
</dbReference>
<dbReference type="GO" id="GO:0004311">
    <property type="term" value="F:geranylgeranyl diphosphate synthase activity"/>
    <property type="evidence" value="ECO:0007669"/>
    <property type="project" value="InterPro"/>
</dbReference>
<evidence type="ECO:0000313" key="3">
    <source>
        <dbReference type="Proteomes" id="UP000199062"/>
    </source>
</evidence>
<feature type="compositionally biased region" description="Basic and acidic residues" evidence="1">
    <location>
        <begin position="9"/>
        <end position="22"/>
    </location>
</feature>
<name>A0A1I6LC32_9EURY</name>
<dbReference type="SFLD" id="SFLDG01212">
    <property type="entry name" value="Phytoene_synthase_like"/>
    <property type="match status" value="1"/>
</dbReference>
<evidence type="ECO:0000256" key="1">
    <source>
        <dbReference type="SAM" id="MobiDB-lite"/>
    </source>
</evidence>
<dbReference type="InterPro" id="IPR033904">
    <property type="entry name" value="Trans_IPPS_HH"/>
</dbReference>
<dbReference type="SFLD" id="SFLDG01018">
    <property type="entry name" value="Squalene/Phytoene_Synthase_Lik"/>
    <property type="match status" value="1"/>
</dbReference>
<dbReference type="AlphaFoldDB" id="A0A1I6LC32"/>